<dbReference type="GO" id="GO:0005737">
    <property type="term" value="C:cytoplasm"/>
    <property type="evidence" value="ECO:0007669"/>
    <property type="project" value="TreeGrafter"/>
</dbReference>
<dbReference type="STRING" id="667725.A0A0L0GBZ6"/>
<sequence>MFTVRTAFTRISRLTTLSLMSATKKQKMSLTIGTHDGTFHADEALACFLLHNTEKYQGASIVRTRKPELLAECDIVVDVGAVYDPETNKFDHHQRTFDDTFDDKHSTKLSSAGLVYKHFGREALRRMSKRELSADVLELVYQRIYDSVIEGFDGVDNGVSRYPADLVPKYADSTHIAGRVSRLNPSWNDKDADVPIQFMKAVRITGDEVSSQLDNLVLSWLPARDIVANSILNRKSVHPSGSILELETACPWKDHFFDLEKDNEGDDTSGILYVIFPDSAGSWRVQAVPTQPTSFQCRKFMPEPWRGVRDQALSELTGIEGCIFTHANGFIGGNRTREGALAMAVASL</sequence>
<gene>
    <name evidence="2" type="ORF">SARC_01345</name>
</gene>
<accession>A0A0L0GBZ6</accession>
<protein>
    <recommendedName>
        <fullName evidence="4">Metal-dependent protein hydrolase</fullName>
    </recommendedName>
</protein>
<dbReference type="eggNOG" id="KOG2948">
    <property type="taxonomic scope" value="Eukaryota"/>
</dbReference>
<proteinExistence type="inferred from homology"/>
<evidence type="ECO:0008006" key="4">
    <source>
        <dbReference type="Google" id="ProtNLM"/>
    </source>
</evidence>
<dbReference type="Pfam" id="PF03690">
    <property type="entry name" value="MYG1_exonuc"/>
    <property type="match status" value="1"/>
</dbReference>
<dbReference type="EMBL" id="KQ241648">
    <property type="protein sequence ID" value="KNC86515.1"/>
    <property type="molecule type" value="Genomic_DNA"/>
</dbReference>
<organism evidence="2 3">
    <name type="scientific">Sphaeroforma arctica JP610</name>
    <dbReference type="NCBI Taxonomy" id="667725"/>
    <lineage>
        <taxon>Eukaryota</taxon>
        <taxon>Ichthyosporea</taxon>
        <taxon>Ichthyophonida</taxon>
        <taxon>Sphaeroforma</taxon>
    </lineage>
</organism>
<dbReference type="GeneID" id="25901849"/>
<dbReference type="InterPro" id="IPR003226">
    <property type="entry name" value="MYG1_exonuclease"/>
</dbReference>
<evidence type="ECO:0000256" key="1">
    <source>
        <dbReference type="ARBA" id="ARBA00010105"/>
    </source>
</evidence>
<evidence type="ECO:0000313" key="3">
    <source>
        <dbReference type="Proteomes" id="UP000054560"/>
    </source>
</evidence>
<dbReference type="Proteomes" id="UP000054560">
    <property type="component" value="Unassembled WGS sequence"/>
</dbReference>
<name>A0A0L0GBZ6_9EUKA</name>
<reference evidence="2 3" key="1">
    <citation type="submission" date="2011-02" db="EMBL/GenBank/DDBJ databases">
        <title>The Genome Sequence of Sphaeroforma arctica JP610.</title>
        <authorList>
            <consortium name="The Broad Institute Genome Sequencing Platform"/>
            <person name="Russ C."/>
            <person name="Cuomo C."/>
            <person name="Young S.K."/>
            <person name="Zeng Q."/>
            <person name="Gargeya S."/>
            <person name="Alvarado L."/>
            <person name="Berlin A."/>
            <person name="Chapman S.B."/>
            <person name="Chen Z."/>
            <person name="Freedman E."/>
            <person name="Gellesch M."/>
            <person name="Goldberg J."/>
            <person name="Griggs A."/>
            <person name="Gujja S."/>
            <person name="Heilman E."/>
            <person name="Heiman D."/>
            <person name="Howarth C."/>
            <person name="Mehta T."/>
            <person name="Neiman D."/>
            <person name="Pearson M."/>
            <person name="Roberts A."/>
            <person name="Saif S."/>
            <person name="Shea T."/>
            <person name="Shenoy N."/>
            <person name="Sisk P."/>
            <person name="Stolte C."/>
            <person name="Sykes S."/>
            <person name="White J."/>
            <person name="Yandava C."/>
            <person name="Burger G."/>
            <person name="Gray M.W."/>
            <person name="Holland P.W.H."/>
            <person name="King N."/>
            <person name="Lang F.B.F."/>
            <person name="Roger A.J."/>
            <person name="Ruiz-Trillo I."/>
            <person name="Haas B."/>
            <person name="Nusbaum C."/>
            <person name="Birren B."/>
        </authorList>
    </citation>
    <scope>NUCLEOTIDE SEQUENCE [LARGE SCALE GENOMIC DNA]</scope>
    <source>
        <strain evidence="2 3">JP610</strain>
    </source>
</reference>
<keyword evidence="3" id="KW-1185">Reference proteome</keyword>
<dbReference type="AlphaFoldDB" id="A0A0L0GBZ6"/>
<dbReference type="PANTHER" id="PTHR11215">
    <property type="entry name" value="METAL DEPENDENT HYDROLASE - RELATED"/>
    <property type="match status" value="1"/>
</dbReference>
<comment type="similarity">
    <text evidence="1">Belongs to the MYG1 family.</text>
</comment>
<dbReference type="GO" id="GO:0005634">
    <property type="term" value="C:nucleus"/>
    <property type="evidence" value="ECO:0007669"/>
    <property type="project" value="TreeGrafter"/>
</dbReference>
<dbReference type="RefSeq" id="XP_014160417.1">
    <property type="nucleotide sequence ID" value="XM_014304942.1"/>
</dbReference>
<dbReference type="OrthoDB" id="10265310at2759"/>
<dbReference type="PANTHER" id="PTHR11215:SF1">
    <property type="entry name" value="MYG1 EXONUCLEASE"/>
    <property type="match status" value="1"/>
</dbReference>
<evidence type="ECO:0000313" key="2">
    <source>
        <dbReference type="EMBL" id="KNC86515.1"/>
    </source>
</evidence>